<comment type="caution">
    <text evidence="2">The sequence shown here is derived from an EMBL/GenBank/DDBJ whole genome shotgun (WGS) entry which is preliminary data.</text>
</comment>
<organism evidence="2 3">
    <name type="scientific">Orchesella cincta</name>
    <name type="common">Springtail</name>
    <name type="synonym">Podura cincta</name>
    <dbReference type="NCBI Taxonomy" id="48709"/>
    <lineage>
        <taxon>Eukaryota</taxon>
        <taxon>Metazoa</taxon>
        <taxon>Ecdysozoa</taxon>
        <taxon>Arthropoda</taxon>
        <taxon>Hexapoda</taxon>
        <taxon>Collembola</taxon>
        <taxon>Entomobryomorpha</taxon>
        <taxon>Entomobryoidea</taxon>
        <taxon>Orchesellidae</taxon>
        <taxon>Orchesellinae</taxon>
        <taxon>Orchesella</taxon>
    </lineage>
</organism>
<sequence length="657" mass="72746">SYVGAAYEFDPRYGFHVNVKTTNLNDLSEFYGEYKCVSTAASRRASDETSAPVEDFVLFTIFKGKSLKIFPPVSEVYTSGMLNLTCESEEPVIMKELMPPSAQDIYSYLDEDDYARDRSDDIIETTEKTEQTSHIANYMELAPAPGRTGEIQCLTEKDSKILHTWKYRIIRKRADKLSGIKFNKRESSFTCKSKLGAPGKLSFISCRTPSECRINKVCLTKSESCRGYSNSTKAFCERKSHFCGKIFYKGGSGLIRCIGEGIDEIRGFTDEAADLAVRMGFGKLKASETALLQVVAVDKKEDANHNAPEQVTLTQQEEINRISEGDRVNVTLRLGYYYFLYPVQWAVKFRNGSTSQLNPDPQTLQVDKLTRTVHASLELPYTSATILRPTSSSTSKPQQPQISEIMALNVLIPLRSSTEPSWKTISLPITIYGKVGLKRLPTEPESEEVEQIPQTDNKNIPGGDQTAAATLNADVTATEASNIEADDEDEESDDDMLAEKASSISINNPVVDESPLVGNAVKSQPKDDDDIKDGEMKKVGDDENKDAEATTSLPVVDSEAVTSNKLKNHVVFVNTPEVDEVVQSKPDENITKKLIDTVDQVSESETILARSGLLDEAFDEVKDDEVTTLRAPAARLLIEEDAVKIESEIEIETTTVS</sequence>
<evidence type="ECO:0000256" key="1">
    <source>
        <dbReference type="SAM" id="MobiDB-lite"/>
    </source>
</evidence>
<dbReference type="AlphaFoldDB" id="A0A1D2NM44"/>
<proteinExistence type="predicted"/>
<feature type="non-terminal residue" evidence="2">
    <location>
        <position position="1"/>
    </location>
</feature>
<evidence type="ECO:0000313" key="3">
    <source>
        <dbReference type="Proteomes" id="UP000094527"/>
    </source>
</evidence>
<keyword evidence="3" id="KW-1185">Reference proteome</keyword>
<accession>A0A1D2NM44</accession>
<gene>
    <name evidence="2" type="ORF">Ocin01_00359</name>
</gene>
<feature type="compositionally biased region" description="Basic and acidic residues" evidence="1">
    <location>
        <begin position="533"/>
        <end position="548"/>
    </location>
</feature>
<name>A0A1D2NM44_ORCCI</name>
<dbReference type="EMBL" id="LJIJ01000007">
    <property type="protein sequence ID" value="ODN06334.1"/>
    <property type="molecule type" value="Genomic_DNA"/>
</dbReference>
<protein>
    <submittedName>
        <fullName evidence="2">Uncharacterized protein</fullName>
    </submittedName>
</protein>
<feature type="region of interest" description="Disordered" evidence="1">
    <location>
        <begin position="442"/>
        <end position="465"/>
    </location>
</feature>
<reference evidence="2 3" key="1">
    <citation type="journal article" date="2016" name="Genome Biol. Evol.">
        <title>Gene Family Evolution Reflects Adaptation to Soil Environmental Stressors in the Genome of the Collembolan Orchesella cincta.</title>
        <authorList>
            <person name="Faddeeva-Vakhrusheva A."/>
            <person name="Derks M.F."/>
            <person name="Anvar S.Y."/>
            <person name="Agamennone V."/>
            <person name="Suring W."/>
            <person name="Smit S."/>
            <person name="van Straalen N.M."/>
            <person name="Roelofs D."/>
        </authorList>
    </citation>
    <scope>NUCLEOTIDE SEQUENCE [LARGE SCALE GENOMIC DNA]</scope>
    <source>
        <tissue evidence="2">Mixed pool</tissue>
    </source>
</reference>
<dbReference type="Proteomes" id="UP000094527">
    <property type="component" value="Unassembled WGS sequence"/>
</dbReference>
<dbReference type="OrthoDB" id="10267578at2759"/>
<evidence type="ECO:0000313" key="2">
    <source>
        <dbReference type="EMBL" id="ODN06334.1"/>
    </source>
</evidence>
<feature type="region of interest" description="Disordered" evidence="1">
    <location>
        <begin position="503"/>
        <end position="552"/>
    </location>
</feature>